<dbReference type="PANTHER" id="PTHR34144">
    <property type="entry name" value="CHROMOSOME 8, WHOLE GENOME SHOTGUN SEQUENCE"/>
    <property type="match status" value="1"/>
</dbReference>
<evidence type="ECO:0000256" key="1">
    <source>
        <dbReference type="SAM" id="MobiDB-lite"/>
    </source>
</evidence>
<keyword evidence="3" id="KW-1185">Reference proteome</keyword>
<dbReference type="Pfam" id="PF11735">
    <property type="entry name" value="CAP59_mtransfer"/>
    <property type="match status" value="1"/>
</dbReference>
<proteinExistence type="predicted"/>
<keyword evidence="2" id="KW-0808">Transferase</keyword>
<feature type="compositionally biased region" description="Low complexity" evidence="1">
    <location>
        <begin position="78"/>
        <end position="97"/>
    </location>
</feature>
<evidence type="ECO:0000313" key="3">
    <source>
        <dbReference type="Proteomes" id="UP000554235"/>
    </source>
</evidence>
<dbReference type="InterPro" id="IPR021047">
    <property type="entry name" value="Mannosyltransferase_CMT1"/>
</dbReference>
<organism evidence="2 3">
    <name type="scientific">Fusarium albosuccineum</name>
    <dbReference type="NCBI Taxonomy" id="1237068"/>
    <lineage>
        <taxon>Eukaryota</taxon>
        <taxon>Fungi</taxon>
        <taxon>Dikarya</taxon>
        <taxon>Ascomycota</taxon>
        <taxon>Pezizomycotina</taxon>
        <taxon>Sordariomycetes</taxon>
        <taxon>Hypocreomycetidae</taxon>
        <taxon>Hypocreales</taxon>
        <taxon>Nectriaceae</taxon>
        <taxon>Fusarium</taxon>
        <taxon>Fusarium decemcellulare species complex</taxon>
    </lineage>
</organism>
<dbReference type="EMBL" id="JAADYS010000773">
    <property type="protein sequence ID" value="KAF4467227.1"/>
    <property type="molecule type" value="Genomic_DNA"/>
</dbReference>
<dbReference type="AlphaFoldDB" id="A0A8H4LD60"/>
<comment type="caution">
    <text evidence="2">The sequence shown here is derived from an EMBL/GenBank/DDBJ whole genome shotgun (WGS) entry which is preliminary data.</text>
</comment>
<dbReference type="OrthoDB" id="262547at2759"/>
<gene>
    <name evidence="2" type="ORF">FALBO_5912</name>
</gene>
<sequence>MQRKHLVVVLLATFCFMLISTGLYLGREHLTRLSDLYLPFHEASTTPASDPVLEPELIATTSTSLAPAETEVATSTISATPTSDAAESPAASPSSSLANGSILSADRISPYVSAILDPTYPTSSQLPRLECPALDTSRYEVLQKEPHGQRGETDGHIDYFFALDLRDCIELLPRLLGSIVEVARFLGPHRCALSIVEGNSPDGTGDVLNALHPFLEDIGLAYFYNNSKIDPSKGPRIRKLAQLRNLALMPLYKEQVPVTEQTTVLFINDVAACPKDLLELALQRRNLGADMTCAMDWTYVGVDPTFYDVWVARTIEGTPFFEVGEDGNWNSAWNLFWNAPETRARYNSQLPFQVFACWNGATAFTAAPLLHGLRFRDVRGDKKECYQGEPQLFCKDMWWRGYRKIAVVPTINLEYSNEKGKDIKDQKGYVSDLVKNQDEDSAHIDWIYNAPDQVRCMPDWGHQSWRPWNETLR</sequence>
<dbReference type="Proteomes" id="UP000554235">
    <property type="component" value="Unassembled WGS sequence"/>
</dbReference>
<dbReference type="PANTHER" id="PTHR34144:SF5">
    <property type="entry name" value="ALPHA-1,3-MANNOSYLTRANSFERASE CMT1"/>
    <property type="match status" value="1"/>
</dbReference>
<feature type="region of interest" description="Disordered" evidence="1">
    <location>
        <begin position="63"/>
        <end position="97"/>
    </location>
</feature>
<evidence type="ECO:0000313" key="2">
    <source>
        <dbReference type="EMBL" id="KAF4467227.1"/>
    </source>
</evidence>
<name>A0A8H4LD60_9HYPO</name>
<keyword evidence="2" id="KW-0328">Glycosyltransferase</keyword>
<protein>
    <submittedName>
        <fullName evidence="2">Alpha-13-mannosyltransferase CMT1</fullName>
    </submittedName>
</protein>
<dbReference type="GO" id="GO:0016757">
    <property type="term" value="F:glycosyltransferase activity"/>
    <property type="evidence" value="ECO:0007669"/>
    <property type="project" value="UniProtKB-KW"/>
</dbReference>
<accession>A0A8H4LD60</accession>
<reference evidence="2 3" key="1">
    <citation type="submission" date="2020-01" db="EMBL/GenBank/DDBJ databases">
        <title>Identification and distribution of gene clusters putatively required for synthesis of sphingolipid metabolism inhibitors in phylogenetically diverse species of the filamentous fungus Fusarium.</title>
        <authorList>
            <person name="Kim H.-S."/>
            <person name="Busman M."/>
            <person name="Brown D.W."/>
            <person name="Divon H."/>
            <person name="Uhlig S."/>
            <person name="Proctor R.H."/>
        </authorList>
    </citation>
    <scope>NUCLEOTIDE SEQUENCE [LARGE SCALE GENOMIC DNA]</scope>
    <source>
        <strain evidence="2 3">NRRL 20459</strain>
    </source>
</reference>